<dbReference type="EMBL" id="BTFZ01000001">
    <property type="protein sequence ID" value="GMM33235.1"/>
    <property type="molecule type" value="Genomic_DNA"/>
</dbReference>
<dbReference type="GO" id="GO:0000981">
    <property type="term" value="F:DNA-binding transcription factor activity, RNA polymerase II-specific"/>
    <property type="evidence" value="ECO:0007669"/>
    <property type="project" value="InterPro"/>
</dbReference>
<feature type="transmembrane region" description="Helical" evidence="8">
    <location>
        <begin position="554"/>
        <end position="572"/>
    </location>
</feature>
<keyword evidence="8" id="KW-0472">Membrane</keyword>
<evidence type="ECO:0000256" key="6">
    <source>
        <dbReference type="ARBA" id="ARBA00023163"/>
    </source>
</evidence>
<evidence type="ECO:0000256" key="3">
    <source>
        <dbReference type="ARBA" id="ARBA00022833"/>
    </source>
</evidence>
<evidence type="ECO:0000256" key="1">
    <source>
        <dbReference type="ARBA" id="ARBA00004123"/>
    </source>
</evidence>
<dbReference type="PROSITE" id="PS50048">
    <property type="entry name" value="ZN2_CY6_FUNGAL_2"/>
    <property type="match status" value="1"/>
</dbReference>
<dbReference type="PANTHER" id="PTHR31313:SF81">
    <property type="entry name" value="TY1 ENHANCER ACTIVATOR"/>
    <property type="match status" value="1"/>
</dbReference>
<keyword evidence="8" id="KW-0812">Transmembrane</keyword>
<dbReference type="InterPro" id="IPR036864">
    <property type="entry name" value="Zn2-C6_fun-type_DNA-bd_sf"/>
</dbReference>
<accession>A0AAV5QE60</accession>
<reference evidence="10 11" key="1">
    <citation type="journal article" date="2023" name="Elife">
        <title>Identification of key yeast species and microbe-microbe interactions impacting larval growth of Drosophila in the wild.</title>
        <authorList>
            <person name="Mure A."/>
            <person name="Sugiura Y."/>
            <person name="Maeda R."/>
            <person name="Honda K."/>
            <person name="Sakurai N."/>
            <person name="Takahashi Y."/>
            <person name="Watada M."/>
            <person name="Katoh T."/>
            <person name="Gotoh A."/>
            <person name="Gotoh Y."/>
            <person name="Taniguchi I."/>
            <person name="Nakamura K."/>
            <person name="Hayashi T."/>
            <person name="Katayama T."/>
            <person name="Uemura T."/>
            <person name="Hattori Y."/>
        </authorList>
    </citation>
    <scope>NUCLEOTIDE SEQUENCE [LARGE SCALE GENOMIC DNA]</scope>
    <source>
        <strain evidence="10 11">SC-9</strain>
    </source>
</reference>
<name>A0AAV5QE60_9ASCO</name>
<dbReference type="InterPro" id="IPR007219">
    <property type="entry name" value="XnlR_reg_dom"/>
</dbReference>
<keyword evidence="11" id="KW-1185">Reference proteome</keyword>
<keyword evidence="7" id="KW-0539">Nucleus</keyword>
<dbReference type="InterPro" id="IPR001138">
    <property type="entry name" value="Zn2Cys6_DnaBD"/>
</dbReference>
<evidence type="ECO:0000256" key="8">
    <source>
        <dbReference type="SAM" id="Phobius"/>
    </source>
</evidence>
<keyword evidence="4" id="KW-0805">Transcription regulation</keyword>
<gene>
    <name evidence="10" type="ORF">DASC09_005600</name>
</gene>
<evidence type="ECO:0000313" key="10">
    <source>
        <dbReference type="EMBL" id="GMM33235.1"/>
    </source>
</evidence>
<organism evidence="10 11">
    <name type="scientific">Saccharomycopsis crataegensis</name>
    <dbReference type="NCBI Taxonomy" id="43959"/>
    <lineage>
        <taxon>Eukaryota</taxon>
        <taxon>Fungi</taxon>
        <taxon>Dikarya</taxon>
        <taxon>Ascomycota</taxon>
        <taxon>Saccharomycotina</taxon>
        <taxon>Saccharomycetes</taxon>
        <taxon>Saccharomycopsidaceae</taxon>
        <taxon>Saccharomycopsis</taxon>
    </lineage>
</organism>
<keyword evidence="8" id="KW-1133">Transmembrane helix</keyword>
<dbReference type="CDD" id="cd12148">
    <property type="entry name" value="fungal_TF_MHR"/>
    <property type="match status" value="1"/>
</dbReference>
<keyword evidence="6" id="KW-0804">Transcription</keyword>
<dbReference type="InterPro" id="IPR051615">
    <property type="entry name" value="Transcr_Regulatory_Elem"/>
</dbReference>
<evidence type="ECO:0000256" key="7">
    <source>
        <dbReference type="ARBA" id="ARBA00023242"/>
    </source>
</evidence>
<keyword evidence="3" id="KW-0862">Zinc</keyword>
<dbReference type="AlphaFoldDB" id="A0AAV5QE60"/>
<dbReference type="Pfam" id="PF00172">
    <property type="entry name" value="Zn_clus"/>
    <property type="match status" value="1"/>
</dbReference>
<dbReference type="PANTHER" id="PTHR31313">
    <property type="entry name" value="TY1 ENHANCER ACTIVATOR"/>
    <property type="match status" value="1"/>
</dbReference>
<dbReference type="SUPFAM" id="SSF57701">
    <property type="entry name" value="Zn2/Cys6 DNA-binding domain"/>
    <property type="match status" value="1"/>
</dbReference>
<proteinExistence type="predicted"/>
<dbReference type="PROSITE" id="PS00463">
    <property type="entry name" value="ZN2_CY6_FUNGAL_1"/>
    <property type="match status" value="1"/>
</dbReference>
<evidence type="ECO:0000259" key="9">
    <source>
        <dbReference type="PROSITE" id="PS50048"/>
    </source>
</evidence>
<dbReference type="SMART" id="SM00066">
    <property type="entry name" value="GAL4"/>
    <property type="match status" value="1"/>
</dbReference>
<evidence type="ECO:0000256" key="5">
    <source>
        <dbReference type="ARBA" id="ARBA00023125"/>
    </source>
</evidence>
<keyword evidence="5" id="KW-0238">DNA-binding</keyword>
<dbReference type="GO" id="GO:0008270">
    <property type="term" value="F:zinc ion binding"/>
    <property type="evidence" value="ECO:0007669"/>
    <property type="project" value="InterPro"/>
</dbReference>
<dbReference type="GeneID" id="90071214"/>
<feature type="domain" description="Zn(2)-C6 fungal-type" evidence="9">
    <location>
        <begin position="15"/>
        <end position="45"/>
    </location>
</feature>
<evidence type="ECO:0000256" key="4">
    <source>
        <dbReference type="ARBA" id="ARBA00023015"/>
    </source>
</evidence>
<protein>
    <recommendedName>
        <fullName evidence="9">Zn(2)-C6 fungal-type domain-containing protein</fullName>
    </recommendedName>
</protein>
<dbReference type="Gene3D" id="4.10.240.10">
    <property type="entry name" value="Zn(2)-C6 fungal-type DNA-binding domain"/>
    <property type="match status" value="1"/>
</dbReference>
<sequence length="635" mass="72819">MSSSTQDIRKLNPISCLNCKKSKRKCDRELPSCFSCMKRNKPCTYPGVDNRKPASHKYVKALLDRIQILEASLRHYTSSSLRNLNGELRSSGQPSLFSGILASKLPERRKHEMERKANLSSKLFEIDDSSANYTGAHYNFDFPGGIESFVTLNNIEKAISSRMSPSSGNRAYIIPQWQLNMADNGEVLFQGPTSLRFIPPSNGYSNVKVIDKVDNIEVFDEFHQEVFTWFFKCMKNSFPLIDRELFLTSINQAIEGNELGEYSSLALINSIVSFYYLYNGEKEESLHYKKLSMDQLDDQVETKANLTIVQTLILLSHIAMTEGRELQSSGFIASAVAAVSHLGLHVNCENLINEGKITKQEAELRDNVFWCCFFSDRARGIVLGMSPYMYPIDVSVDLPKKPSSVSNVGFEEYDTFKEAVMFQDLEMERAYYCFSSDFAFGFELGPKPRTMEEITREQQLIVSKALIAMNDLRKEMNSNARFINNKSMMSMQLEVANLTTTILLNQTLLSEPVIDENVYSTHQFDPQQLSLTCFTSAQKVIDLCLEYELTESLFLYRFIYSIYISCIIFLFNRTSSSPRIEKLSSYYVLKSINLLQKYRIYSSFVGTFATHLDKFRTRWFENDDQLAEIFRSFKP</sequence>
<dbReference type="CDD" id="cd00067">
    <property type="entry name" value="GAL4"/>
    <property type="match status" value="1"/>
</dbReference>
<comment type="subcellular location">
    <subcellularLocation>
        <location evidence="1">Nucleus</location>
    </subcellularLocation>
</comment>
<dbReference type="Proteomes" id="UP001360560">
    <property type="component" value="Unassembled WGS sequence"/>
</dbReference>
<dbReference type="Pfam" id="PF04082">
    <property type="entry name" value="Fungal_trans"/>
    <property type="match status" value="1"/>
</dbReference>
<comment type="caution">
    <text evidence="10">The sequence shown here is derived from an EMBL/GenBank/DDBJ whole genome shotgun (WGS) entry which is preliminary data.</text>
</comment>
<dbReference type="RefSeq" id="XP_064850235.1">
    <property type="nucleotide sequence ID" value="XM_064994163.1"/>
</dbReference>
<dbReference type="GO" id="GO:0003677">
    <property type="term" value="F:DNA binding"/>
    <property type="evidence" value="ECO:0007669"/>
    <property type="project" value="UniProtKB-KW"/>
</dbReference>
<dbReference type="GO" id="GO:0006351">
    <property type="term" value="P:DNA-templated transcription"/>
    <property type="evidence" value="ECO:0007669"/>
    <property type="project" value="InterPro"/>
</dbReference>
<evidence type="ECO:0000256" key="2">
    <source>
        <dbReference type="ARBA" id="ARBA00022723"/>
    </source>
</evidence>
<dbReference type="GO" id="GO:0005634">
    <property type="term" value="C:nucleus"/>
    <property type="evidence" value="ECO:0007669"/>
    <property type="project" value="UniProtKB-SubCell"/>
</dbReference>
<evidence type="ECO:0000313" key="11">
    <source>
        <dbReference type="Proteomes" id="UP001360560"/>
    </source>
</evidence>
<keyword evidence="2" id="KW-0479">Metal-binding</keyword>